<dbReference type="InterPro" id="IPR048131">
    <property type="entry name" value="HAEPLYID-like"/>
</dbReference>
<protein>
    <recommendedName>
        <fullName evidence="3">Phosphoribosylformylglycinamidine synthase</fullName>
    </recommendedName>
</protein>
<proteinExistence type="predicted"/>
<dbReference type="OrthoDB" id="892490at2"/>
<dbReference type="AlphaFoldDB" id="A0A4P6ZGW0"/>
<evidence type="ECO:0008006" key="3">
    <source>
        <dbReference type="Google" id="ProtNLM"/>
    </source>
</evidence>
<name>A0A4P6ZGW0_9FLAO</name>
<dbReference type="EMBL" id="CP037954">
    <property type="protein sequence ID" value="QBO58941.1"/>
    <property type="molecule type" value="Genomic_DNA"/>
</dbReference>
<dbReference type="NCBIfam" id="NF041634">
    <property type="entry name" value="HAEPLYID"/>
    <property type="match status" value="1"/>
</dbReference>
<reference evidence="1 2" key="1">
    <citation type="submission" date="2019-03" db="EMBL/GenBank/DDBJ databases">
        <authorList>
            <person name="Kim H."/>
            <person name="Yu S.-M."/>
        </authorList>
    </citation>
    <scope>NUCLEOTIDE SEQUENCE [LARGE SCALE GENOMIC DNA]</scope>
    <source>
        <strain evidence="1 2">NBC122</strain>
    </source>
</reference>
<evidence type="ECO:0000313" key="2">
    <source>
        <dbReference type="Proteomes" id="UP000294419"/>
    </source>
</evidence>
<sequence>MENRVKVSGNLILFVLLFCGTVTSAQEIPIASPPAKIPKVHHIEPLYIDLVRDLGARKGEKEINLAGDFKNTADYSEYAVLAEYEFAPIDRLGLEIETDFAFFKKISNAQDIPKNRFDNLRLSAQYSFYVSTKYNTTLAVGYTQVIGFTAFEDLDDKPLIKGLEYCPFFIAAKRWGANFHSLIFAGPIFKHRFNTDYTNVDWQINTSVDYAIPNSSHFVGIEFNKEIVDGKFEMIMHPQGKIQINKALAIGLVAGFPITKSKEKFSSFFRVIYEL</sequence>
<gene>
    <name evidence="1" type="ORF">NBC122_02134</name>
</gene>
<keyword evidence="2" id="KW-1185">Reference proteome</keyword>
<organism evidence="1 2">
    <name type="scientific">Chryseobacterium salivictor</name>
    <dbReference type="NCBI Taxonomy" id="2547600"/>
    <lineage>
        <taxon>Bacteria</taxon>
        <taxon>Pseudomonadati</taxon>
        <taxon>Bacteroidota</taxon>
        <taxon>Flavobacteriia</taxon>
        <taxon>Flavobacteriales</taxon>
        <taxon>Weeksellaceae</taxon>
        <taxon>Chryseobacterium group</taxon>
        <taxon>Chryseobacterium</taxon>
    </lineage>
</organism>
<dbReference type="Proteomes" id="UP000294419">
    <property type="component" value="Chromosome"/>
</dbReference>
<evidence type="ECO:0000313" key="1">
    <source>
        <dbReference type="EMBL" id="QBO58941.1"/>
    </source>
</evidence>
<accession>A0A4P6ZGW0</accession>
<dbReference type="RefSeq" id="WP_133440318.1">
    <property type="nucleotide sequence ID" value="NZ_CP037954.1"/>
</dbReference>
<dbReference type="KEGG" id="csal:NBC122_02134"/>